<dbReference type="OrthoDB" id="2744793at2759"/>
<reference evidence="2 3" key="1">
    <citation type="journal article" date="2015" name="Fungal Genet. Biol.">
        <title>Evolution of novel wood decay mechanisms in Agaricales revealed by the genome sequences of Fistulina hepatica and Cylindrobasidium torrendii.</title>
        <authorList>
            <person name="Floudas D."/>
            <person name="Held B.W."/>
            <person name="Riley R."/>
            <person name="Nagy L.G."/>
            <person name="Koehler G."/>
            <person name="Ransdell A.S."/>
            <person name="Younus H."/>
            <person name="Chow J."/>
            <person name="Chiniquy J."/>
            <person name="Lipzen A."/>
            <person name="Tritt A."/>
            <person name="Sun H."/>
            <person name="Haridas S."/>
            <person name="LaButti K."/>
            <person name="Ohm R.A."/>
            <person name="Kues U."/>
            <person name="Blanchette R.A."/>
            <person name="Grigoriev I.V."/>
            <person name="Minto R.E."/>
            <person name="Hibbett D.S."/>
        </authorList>
    </citation>
    <scope>NUCLEOTIDE SEQUENCE [LARGE SCALE GENOMIC DNA]</scope>
    <source>
        <strain evidence="2 3">FP15055 ss-10</strain>
    </source>
</reference>
<evidence type="ECO:0000256" key="1">
    <source>
        <dbReference type="SAM" id="Phobius"/>
    </source>
</evidence>
<proteinExistence type="predicted"/>
<feature type="transmembrane region" description="Helical" evidence="1">
    <location>
        <begin position="236"/>
        <end position="259"/>
    </location>
</feature>
<feature type="transmembrane region" description="Helical" evidence="1">
    <location>
        <begin position="149"/>
        <end position="174"/>
    </location>
</feature>
<feature type="transmembrane region" description="Helical" evidence="1">
    <location>
        <begin position="194"/>
        <end position="215"/>
    </location>
</feature>
<keyword evidence="1" id="KW-1133">Transmembrane helix</keyword>
<dbReference type="Proteomes" id="UP000054007">
    <property type="component" value="Unassembled WGS sequence"/>
</dbReference>
<sequence>MSDALNFEDKDLLDHCGRIFVHGVVSAMCESVWWAIYLVLFVYATKLQLSRGIRTIPYLIMLTVTLVLFGSSTSLWAMNIAVVVQKMQGILVDYPDLALRERVDKTNERTLQFGLPMEALFLINMLVGDTVVIWRAWALWQDCGRLRGLIAIPIAFLCVSYGFTVNALNCLAQGDFVQSTIPIGGRLCTWSEPISWGVSLFTNLTSTALIAIKAWKVRRFVKTNCGECSKTMTERVLLLLVESGLIYCLFWLSQLILFFDFDPSANRTYAYDIFSSIGEQLSGLYPTIMIILVNKHRSLSCGVNASEYVDSGNQDPADSDELPMIQFRAQRSVVYPQEAMLGMTARERTLSVGTTQSFYSYEGYAV</sequence>
<feature type="transmembrane region" description="Helical" evidence="1">
    <location>
        <begin position="56"/>
        <end position="78"/>
    </location>
</feature>
<organism evidence="2 3">
    <name type="scientific">Cylindrobasidium torrendii FP15055 ss-10</name>
    <dbReference type="NCBI Taxonomy" id="1314674"/>
    <lineage>
        <taxon>Eukaryota</taxon>
        <taxon>Fungi</taxon>
        <taxon>Dikarya</taxon>
        <taxon>Basidiomycota</taxon>
        <taxon>Agaricomycotina</taxon>
        <taxon>Agaricomycetes</taxon>
        <taxon>Agaricomycetidae</taxon>
        <taxon>Agaricales</taxon>
        <taxon>Marasmiineae</taxon>
        <taxon>Physalacriaceae</taxon>
        <taxon>Cylindrobasidium</taxon>
    </lineage>
</organism>
<gene>
    <name evidence="2" type="ORF">CYLTODRAFT_490120</name>
</gene>
<keyword evidence="1" id="KW-0812">Transmembrane</keyword>
<evidence type="ECO:0000313" key="2">
    <source>
        <dbReference type="EMBL" id="KIY68045.1"/>
    </source>
</evidence>
<keyword evidence="1" id="KW-0472">Membrane</keyword>
<keyword evidence="3" id="KW-1185">Reference proteome</keyword>
<name>A0A0D7BCR7_9AGAR</name>
<feature type="transmembrane region" description="Helical" evidence="1">
    <location>
        <begin position="20"/>
        <end position="44"/>
    </location>
</feature>
<evidence type="ECO:0000313" key="3">
    <source>
        <dbReference type="Proteomes" id="UP000054007"/>
    </source>
</evidence>
<feature type="transmembrane region" description="Helical" evidence="1">
    <location>
        <begin position="119"/>
        <end position="137"/>
    </location>
</feature>
<protein>
    <recommendedName>
        <fullName evidence="4">Family A G protein-coupled receptor-like protein</fullName>
    </recommendedName>
</protein>
<dbReference type="EMBL" id="KN880511">
    <property type="protein sequence ID" value="KIY68045.1"/>
    <property type="molecule type" value="Genomic_DNA"/>
</dbReference>
<dbReference type="AlphaFoldDB" id="A0A0D7BCR7"/>
<accession>A0A0D7BCR7</accession>
<evidence type="ECO:0008006" key="4">
    <source>
        <dbReference type="Google" id="ProtNLM"/>
    </source>
</evidence>